<evidence type="ECO:0000256" key="1">
    <source>
        <dbReference type="SAM" id="MobiDB-lite"/>
    </source>
</evidence>
<keyword evidence="3" id="KW-1185">Reference proteome</keyword>
<dbReference type="Proteomes" id="UP000803844">
    <property type="component" value="Unassembled WGS sequence"/>
</dbReference>
<gene>
    <name evidence="2" type="ORF">M406DRAFT_225918</name>
</gene>
<feature type="region of interest" description="Disordered" evidence="1">
    <location>
        <begin position="199"/>
        <end position="353"/>
    </location>
</feature>
<protein>
    <submittedName>
        <fullName evidence="2">Uncharacterized protein</fullName>
    </submittedName>
</protein>
<feature type="compositionally biased region" description="Basic and acidic residues" evidence="1">
    <location>
        <begin position="11"/>
        <end position="23"/>
    </location>
</feature>
<dbReference type="GeneID" id="63832863"/>
<feature type="compositionally biased region" description="Polar residues" evidence="1">
    <location>
        <begin position="849"/>
        <end position="873"/>
    </location>
</feature>
<feature type="compositionally biased region" description="Basic and acidic residues" evidence="1">
    <location>
        <begin position="1053"/>
        <end position="1064"/>
    </location>
</feature>
<feature type="compositionally biased region" description="Polar residues" evidence="1">
    <location>
        <begin position="258"/>
        <end position="278"/>
    </location>
</feature>
<dbReference type="AlphaFoldDB" id="A0A9P4XVI2"/>
<accession>A0A9P4XVI2</accession>
<comment type="caution">
    <text evidence="2">The sequence shown here is derived from an EMBL/GenBank/DDBJ whole genome shotgun (WGS) entry which is preliminary data.</text>
</comment>
<sequence length="1191" mass="128839">MNRFKNKKKGAKDLDSADPRPSLESESSFSLFRRGKKNLEQEAKQEIDLSLALPSNDDFRTSLLMNGLSARFSMLREQDDPNSKIGKASDDSVLFPKRQSRLADFGFSGGNALGDIAEVESIRAPPFMRTDSIASNESGGVMTRSRPLESNVLFGGRQKIYKIAAGTASTKNVADGMSGRALYDDDVSLSAFQKWRQAEKDKEAGMMMCGDDEEDGEKTISNEARGTEDASFITRSESPLPPGYNKKRETSSTTSSTPSGGRNSTAATSIVSQSNTASKDIHSQQTATSSAASTPSLDRHVTRTRRLYEQGLTQDLQEQQHSVLSRVDTLARRPGGARTPELGPNSPSPTMQTFTDRWAAYGGERRTVVTKGSAPNLRSISPPATGPLNGSMTLNTRVSNVTDGKPGVFTPPPLSPPISDAGTGEQVPLNIQPQDLGKATAMNMFQKPNATYDDSKYAERQRQLQIGRETPTRRFHDDPDLSFSESRSQSDASNRRQEVDTRPAIVSVPSDQDKAASAQQDAEVPSSGETIESPILNEHVFSNQTSPEVRLERPSDQDHPAFRNPAPASTPMFPSKAKEQQWPAKAGLLSVGLQAPTLADSPTLGPNVGLSGMVRQHLRSESDVSSIYAPHNDAQSPPSRRDDPLKPKKPWEESAWTASPEAAVEQSPPDARKPALSKREESTMAQPEPRTFLDSPRSPDEEDEFASQLANARRRVREKLTSFVETDAQSFSPPTVAAPTSDLPTPPPRSNPLGILKVKSSRGSLIDRGREAVPHSIKEHDETNDTEARLNEEEDAHPSLRAFRQARREVQRRKDLEAGARSLPQMGQPMMPAPLEQMSGAPGPRRGTSRTPSSERQTVNPRQYRQMRENSPQDAPLPPRSRSKVARDRSESENSEGSGRSRSGPPPPRSRDRPEYRDGQPMPAEMLSAPGQHSPMIRSPGLPGTDIRRSPHMPPVAAFPNGPRGNTPAAYHDSNGPSPTMRSHPGRSMTGPMPSGQFPLSPQGGKFDQPRGPYQPNHASGSAPATPTGPLPRRPSVATNSHATATGSTLTDSMKRVVNKKDISEPTFVMSTSRVPTTNLPSSAAGGNRSRSGSVADPGSPPPLPPVNPRRRHNAAFSASSPQLPLVPPPAAPFAQTAEGDWNSAFSANDESRRRLRKASSEMKMDARATIGPGKRISPPQVAVGPPAGRA</sequence>
<feature type="compositionally biased region" description="Polar residues" evidence="1">
    <location>
        <begin position="311"/>
        <end position="323"/>
    </location>
</feature>
<feature type="compositionally biased region" description="Polar residues" evidence="1">
    <location>
        <begin position="723"/>
        <end position="733"/>
    </location>
</feature>
<feature type="region of interest" description="Disordered" evidence="1">
    <location>
        <begin position="369"/>
        <end position="581"/>
    </location>
</feature>
<dbReference type="EMBL" id="MU032351">
    <property type="protein sequence ID" value="KAF3761576.1"/>
    <property type="molecule type" value="Genomic_DNA"/>
</dbReference>
<name>A0A9P4XVI2_CRYP1</name>
<proteinExistence type="predicted"/>
<feature type="compositionally biased region" description="Polar residues" evidence="1">
    <location>
        <begin position="483"/>
        <end position="492"/>
    </location>
</feature>
<feature type="compositionally biased region" description="Basic and acidic residues" evidence="1">
    <location>
        <begin position="217"/>
        <end position="228"/>
    </location>
</feature>
<feature type="compositionally biased region" description="Basic and acidic residues" evidence="1">
    <location>
        <begin position="909"/>
        <end position="918"/>
    </location>
</feature>
<feature type="compositionally biased region" description="Basic and acidic residues" evidence="1">
    <location>
        <begin position="765"/>
        <end position="791"/>
    </location>
</feature>
<feature type="compositionally biased region" description="Low complexity" evidence="1">
    <location>
        <begin position="1082"/>
        <end position="1094"/>
    </location>
</feature>
<feature type="compositionally biased region" description="Polar residues" evidence="1">
    <location>
        <begin position="1069"/>
        <end position="1081"/>
    </location>
</feature>
<feature type="region of interest" description="Disordered" evidence="1">
    <location>
        <begin position="1"/>
        <end position="31"/>
    </location>
</feature>
<feature type="compositionally biased region" description="Basic and acidic residues" evidence="1">
    <location>
        <begin position="806"/>
        <end position="818"/>
    </location>
</feature>
<feature type="compositionally biased region" description="Basic and acidic residues" evidence="1">
    <location>
        <begin position="670"/>
        <end position="682"/>
    </location>
</feature>
<feature type="compositionally biased region" description="Polar residues" evidence="1">
    <location>
        <begin position="388"/>
        <end position="402"/>
    </location>
</feature>
<dbReference type="OrthoDB" id="5335210at2759"/>
<feature type="compositionally biased region" description="Basic and acidic residues" evidence="1">
    <location>
        <begin position="639"/>
        <end position="652"/>
    </location>
</feature>
<feature type="compositionally biased region" description="Basic and acidic residues" evidence="1">
    <location>
        <begin position="453"/>
        <end position="462"/>
    </location>
</feature>
<feature type="compositionally biased region" description="Basic and acidic residues" evidence="1">
    <location>
        <begin position="470"/>
        <end position="479"/>
    </location>
</feature>
<evidence type="ECO:0000313" key="3">
    <source>
        <dbReference type="Proteomes" id="UP000803844"/>
    </source>
</evidence>
<dbReference type="RefSeq" id="XP_040772555.1">
    <property type="nucleotide sequence ID" value="XM_040915734.1"/>
</dbReference>
<evidence type="ECO:0000313" key="2">
    <source>
        <dbReference type="EMBL" id="KAF3761576.1"/>
    </source>
</evidence>
<feature type="compositionally biased region" description="Basic and acidic residues" evidence="1">
    <location>
        <begin position="549"/>
        <end position="561"/>
    </location>
</feature>
<feature type="compositionally biased region" description="Pro residues" evidence="1">
    <location>
        <begin position="1099"/>
        <end position="1108"/>
    </location>
</feature>
<feature type="compositionally biased region" description="Polar residues" evidence="1">
    <location>
        <begin position="1037"/>
        <end position="1052"/>
    </location>
</feature>
<feature type="compositionally biased region" description="Basic residues" evidence="1">
    <location>
        <begin position="1"/>
        <end position="10"/>
    </location>
</feature>
<feature type="non-terminal residue" evidence="2">
    <location>
        <position position="1191"/>
    </location>
</feature>
<reference evidence="2" key="1">
    <citation type="journal article" date="2020" name="Phytopathology">
        <title>Genome sequence of the chestnut blight fungus Cryphonectria parasitica EP155: A fundamental resource for an archetypical invasive plant pathogen.</title>
        <authorList>
            <person name="Crouch J.A."/>
            <person name="Dawe A."/>
            <person name="Aerts A."/>
            <person name="Barry K."/>
            <person name="Churchill A.C.L."/>
            <person name="Grimwood J."/>
            <person name="Hillman B."/>
            <person name="Milgroom M.G."/>
            <person name="Pangilinan J."/>
            <person name="Smith M."/>
            <person name="Salamov A."/>
            <person name="Schmutz J."/>
            <person name="Yadav J."/>
            <person name="Grigoriev I.V."/>
            <person name="Nuss D."/>
        </authorList>
    </citation>
    <scope>NUCLEOTIDE SEQUENCE</scope>
    <source>
        <strain evidence="2">EP155</strain>
    </source>
</reference>
<feature type="region of interest" description="Disordered" evidence="1">
    <location>
        <begin position="596"/>
        <end position="1191"/>
    </location>
</feature>
<organism evidence="2 3">
    <name type="scientific">Cryphonectria parasitica (strain ATCC 38755 / EP155)</name>
    <dbReference type="NCBI Taxonomy" id="660469"/>
    <lineage>
        <taxon>Eukaryota</taxon>
        <taxon>Fungi</taxon>
        <taxon>Dikarya</taxon>
        <taxon>Ascomycota</taxon>
        <taxon>Pezizomycotina</taxon>
        <taxon>Sordariomycetes</taxon>
        <taxon>Sordariomycetidae</taxon>
        <taxon>Diaporthales</taxon>
        <taxon>Cryphonectriaceae</taxon>
        <taxon>Cryphonectria-Endothia species complex</taxon>
        <taxon>Cryphonectria</taxon>
    </lineage>
</organism>